<feature type="chain" id="PRO_5046468974" evidence="1">
    <location>
        <begin position="23"/>
        <end position="354"/>
    </location>
</feature>
<gene>
    <name evidence="2" type="ORF">OIK42_17585</name>
</gene>
<protein>
    <submittedName>
        <fullName evidence="2">Uncharacterized protein</fullName>
    </submittedName>
</protein>
<evidence type="ECO:0000313" key="3">
    <source>
        <dbReference type="Proteomes" id="UP001218788"/>
    </source>
</evidence>
<keyword evidence="3" id="KW-1185">Reference proteome</keyword>
<dbReference type="RefSeq" id="WP_273642404.1">
    <property type="nucleotide sequence ID" value="NZ_JAQQXP010000003.1"/>
</dbReference>
<accession>A0ABT5L7Z6</accession>
<dbReference type="EMBL" id="JAQQXP010000003">
    <property type="protein sequence ID" value="MDC8832569.1"/>
    <property type="molecule type" value="Genomic_DNA"/>
</dbReference>
<dbReference type="Proteomes" id="UP001218788">
    <property type="component" value="Unassembled WGS sequence"/>
</dbReference>
<evidence type="ECO:0000313" key="2">
    <source>
        <dbReference type="EMBL" id="MDC8832569.1"/>
    </source>
</evidence>
<name>A0ABT5L7Z6_9ALTE</name>
<evidence type="ECO:0000256" key="1">
    <source>
        <dbReference type="SAM" id="SignalP"/>
    </source>
</evidence>
<proteinExistence type="predicted"/>
<organism evidence="2 3">
    <name type="scientific">Alteromonas gilva</name>
    <dbReference type="NCBI Taxonomy" id="2987522"/>
    <lineage>
        <taxon>Bacteria</taxon>
        <taxon>Pseudomonadati</taxon>
        <taxon>Pseudomonadota</taxon>
        <taxon>Gammaproteobacteria</taxon>
        <taxon>Alteromonadales</taxon>
        <taxon>Alteromonadaceae</taxon>
        <taxon>Alteromonas/Salinimonas group</taxon>
        <taxon>Alteromonas</taxon>
    </lineage>
</organism>
<comment type="caution">
    <text evidence="2">The sequence shown here is derived from an EMBL/GenBank/DDBJ whole genome shotgun (WGS) entry which is preliminary data.</text>
</comment>
<keyword evidence="1" id="KW-0732">Signal</keyword>
<feature type="signal peptide" evidence="1">
    <location>
        <begin position="1"/>
        <end position="22"/>
    </location>
</feature>
<sequence length="354" mass="38977">MTNRVIYYSTLLLWLVSPSTVASEPKNSNQVQHKAYACDNCDFQAATKIATENAPDNDCKTDSKSPAESMCDPVSKTIFVPVHSNKKVFKFEVTTRIDAQNLPVVSVVPSRVLPDERVLIDKYFEFYADLEQAVNKVSAESAELAQSRVSEMPYGTASQNDTPHDSCASHPAYYFKNLGHEREIKHKLATRLRAEFKADSSVISQYAQHNLLALWGDSFDNRIAFNVNFANNPANTVHPLFNLTLHKAFTKIDGFQYGELFGGNATDLTDGGISSCLTELLREKSEPDTTTATEGGGHGSFNNPFVGTAIKTAPDSSFCQFTRNVTLCHTDSEGHRTCPATAVTWTDRCGLKPG</sequence>
<reference evidence="2 3" key="1">
    <citation type="submission" date="2022-10" db="EMBL/GenBank/DDBJ databases">
        <title>Alteromonas sp. chi3 Genome sequencing.</title>
        <authorList>
            <person name="Park S."/>
        </authorList>
    </citation>
    <scope>NUCLEOTIDE SEQUENCE [LARGE SCALE GENOMIC DNA]</scope>
    <source>
        <strain evidence="3">chi3</strain>
    </source>
</reference>